<evidence type="ECO:0008006" key="5">
    <source>
        <dbReference type="Google" id="ProtNLM"/>
    </source>
</evidence>
<organism evidence="3 4">
    <name type="scientific">Elysia chlorotica</name>
    <name type="common">Eastern emerald elysia</name>
    <name type="synonym">Sea slug</name>
    <dbReference type="NCBI Taxonomy" id="188477"/>
    <lineage>
        <taxon>Eukaryota</taxon>
        <taxon>Metazoa</taxon>
        <taxon>Spiralia</taxon>
        <taxon>Lophotrochozoa</taxon>
        <taxon>Mollusca</taxon>
        <taxon>Gastropoda</taxon>
        <taxon>Heterobranchia</taxon>
        <taxon>Euthyneura</taxon>
        <taxon>Panpulmonata</taxon>
        <taxon>Sacoglossa</taxon>
        <taxon>Placobranchoidea</taxon>
        <taxon>Plakobranchidae</taxon>
        <taxon>Elysia</taxon>
    </lineage>
</organism>
<name>A0A3S1BPW3_ELYCH</name>
<gene>
    <name evidence="3" type="ORF">EGW08_020285</name>
</gene>
<proteinExistence type="predicted"/>
<sequence>MLVLCFAPYFIMVALVTIPPASPTPSSTTKPLRTDTYGVQNVIDQQVTIGAQAENSHSFTDNGAQSTVSSSAGNGAVPLPNTAQDKSEYSQQMTTGPREIGTSTLPGDEDDGLVVSTETFAPSRIGTTLRPESERTCFPGVVCKHGVCDFAKCACDLGWFGPLCDVTCVPACPAHQSCLATDDLWNPKCVCDRPLDCDN</sequence>
<reference evidence="3 4" key="1">
    <citation type="submission" date="2019-01" db="EMBL/GenBank/DDBJ databases">
        <title>A draft genome assembly of the solar-powered sea slug Elysia chlorotica.</title>
        <authorList>
            <person name="Cai H."/>
            <person name="Li Q."/>
            <person name="Fang X."/>
            <person name="Li J."/>
            <person name="Curtis N.E."/>
            <person name="Altenburger A."/>
            <person name="Shibata T."/>
            <person name="Feng M."/>
            <person name="Maeda T."/>
            <person name="Schwartz J.A."/>
            <person name="Shigenobu S."/>
            <person name="Lundholm N."/>
            <person name="Nishiyama T."/>
            <person name="Yang H."/>
            <person name="Hasebe M."/>
            <person name="Li S."/>
            <person name="Pierce S.K."/>
            <person name="Wang J."/>
        </authorList>
    </citation>
    <scope>NUCLEOTIDE SEQUENCE [LARGE SCALE GENOMIC DNA]</scope>
    <source>
        <strain evidence="3">EC2010</strain>
        <tissue evidence="3">Whole organism of an adult</tissue>
    </source>
</reference>
<dbReference type="AlphaFoldDB" id="A0A3S1BPW3"/>
<comment type="caution">
    <text evidence="3">The sequence shown here is derived from an EMBL/GenBank/DDBJ whole genome shotgun (WGS) entry which is preliminary data.</text>
</comment>
<feature type="region of interest" description="Disordered" evidence="1">
    <location>
        <begin position="57"/>
        <end position="110"/>
    </location>
</feature>
<dbReference type="EMBL" id="RQTK01001136">
    <property type="protein sequence ID" value="RUS71957.1"/>
    <property type="molecule type" value="Genomic_DNA"/>
</dbReference>
<evidence type="ECO:0000256" key="1">
    <source>
        <dbReference type="SAM" id="MobiDB-lite"/>
    </source>
</evidence>
<dbReference type="Proteomes" id="UP000271974">
    <property type="component" value="Unassembled WGS sequence"/>
</dbReference>
<protein>
    <recommendedName>
        <fullName evidence="5">EGF-like domain-containing protein</fullName>
    </recommendedName>
</protein>
<accession>A0A3S1BPW3</accession>
<feature type="compositionally biased region" description="Polar residues" evidence="1">
    <location>
        <begin position="57"/>
        <end position="73"/>
    </location>
</feature>
<feature type="compositionally biased region" description="Polar residues" evidence="1">
    <location>
        <begin position="81"/>
        <end position="105"/>
    </location>
</feature>
<evidence type="ECO:0000313" key="3">
    <source>
        <dbReference type="EMBL" id="RUS71957.1"/>
    </source>
</evidence>
<feature type="non-terminal residue" evidence="3">
    <location>
        <position position="199"/>
    </location>
</feature>
<evidence type="ECO:0000256" key="2">
    <source>
        <dbReference type="SAM" id="SignalP"/>
    </source>
</evidence>
<keyword evidence="2" id="KW-0732">Signal</keyword>
<keyword evidence="4" id="KW-1185">Reference proteome</keyword>
<feature type="signal peptide" evidence="2">
    <location>
        <begin position="1"/>
        <end position="23"/>
    </location>
</feature>
<dbReference type="Gene3D" id="2.10.25.10">
    <property type="entry name" value="Laminin"/>
    <property type="match status" value="1"/>
</dbReference>
<feature type="chain" id="PRO_5018757514" description="EGF-like domain-containing protein" evidence="2">
    <location>
        <begin position="24"/>
        <end position="199"/>
    </location>
</feature>
<evidence type="ECO:0000313" key="4">
    <source>
        <dbReference type="Proteomes" id="UP000271974"/>
    </source>
</evidence>